<evidence type="ECO:0000256" key="1">
    <source>
        <dbReference type="ARBA" id="ARBA00004141"/>
    </source>
</evidence>
<evidence type="ECO:0000256" key="6">
    <source>
        <dbReference type="SAM" id="Phobius"/>
    </source>
</evidence>
<evidence type="ECO:0000256" key="2">
    <source>
        <dbReference type="ARBA" id="ARBA00022692"/>
    </source>
</evidence>
<dbReference type="Pfam" id="PF00083">
    <property type="entry name" value="Sugar_tr"/>
    <property type="match status" value="1"/>
</dbReference>
<dbReference type="AlphaFoldDB" id="A0A087TRE5"/>
<sequence length="551" mass="62314">METKKPSDISAYEVQDISDVVGSFGPWQRRVFIIFFYINIVGIWQNLSITFLAPNMNFWCIEPNSTDSFSLPVLPNSTDQMLRRLSNNTSKDECMITVYSEQNATMVSFVNVSQPETVPCTKWQYDTSYTSQTLVSEFDLVCDREWLVSLAKSIYMIGFLVSVILFGQLSDWIRRLPTIFISYIVTTISLLLFLLSTSYLMFVILRFFQAFGRTGLTTIGFVLLMEIVGPQHRTEAGIAIQLGWTVGFITLALVGYLFRHWFWFQVAMSVPILPLVFFYKFIPESPRWLLIQGKVKQLEKILIEGAKLNGQELKYQIKDLKMLKEQKTGQNRSTSNVFDLFRSPKMRSRVLNMIYLWIVNAFMYYGLSYNTNDLAGNPYLNFFLAGALEIPAYASVFFGIKKWGRRPTLTFFMLAGGCACAAIIAVPESILWLTTAFAMIGKFCISGSFGVLYLYTSELFPTVVRNVAIGTCSMWARVGSILAPFVKELGKATHVSVPNIIYAILAVSSGLLALLLPETKGQKMPDSLLEGEHFGEHGPLKDRGNCSKNEK</sequence>
<proteinExistence type="predicted"/>
<dbReference type="CDD" id="cd17317">
    <property type="entry name" value="MFS_SLC22"/>
    <property type="match status" value="1"/>
</dbReference>
<dbReference type="InterPro" id="IPR020846">
    <property type="entry name" value="MFS_dom"/>
</dbReference>
<feature type="transmembrane region" description="Helical" evidence="6">
    <location>
        <begin position="210"/>
        <end position="229"/>
    </location>
</feature>
<name>A0A087TRE5_STEMI</name>
<dbReference type="PROSITE" id="PS50850">
    <property type="entry name" value="MFS"/>
    <property type="match status" value="1"/>
</dbReference>
<keyword evidence="4 6" id="KW-0472">Membrane</keyword>
<dbReference type="SUPFAM" id="SSF103473">
    <property type="entry name" value="MFS general substrate transporter"/>
    <property type="match status" value="1"/>
</dbReference>
<dbReference type="InterPro" id="IPR005828">
    <property type="entry name" value="MFS_sugar_transport-like"/>
</dbReference>
<evidence type="ECO:0000313" key="8">
    <source>
        <dbReference type="EMBL" id="KFM67684.1"/>
    </source>
</evidence>
<dbReference type="OMA" id="HRTEAGI"/>
<feature type="non-terminal residue" evidence="8">
    <location>
        <position position="551"/>
    </location>
</feature>
<feature type="transmembrane region" description="Helical" evidence="6">
    <location>
        <begin position="262"/>
        <end position="282"/>
    </location>
</feature>
<feature type="region of interest" description="Disordered" evidence="5">
    <location>
        <begin position="527"/>
        <end position="551"/>
    </location>
</feature>
<feature type="transmembrane region" description="Helical" evidence="6">
    <location>
        <begin position="497"/>
        <end position="516"/>
    </location>
</feature>
<evidence type="ECO:0000256" key="3">
    <source>
        <dbReference type="ARBA" id="ARBA00022989"/>
    </source>
</evidence>
<keyword evidence="9" id="KW-1185">Reference proteome</keyword>
<dbReference type="PANTHER" id="PTHR24064">
    <property type="entry name" value="SOLUTE CARRIER FAMILY 22 MEMBER"/>
    <property type="match status" value="1"/>
</dbReference>
<dbReference type="Gene3D" id="1.20.1250.20">
    <property type="entry name" value="MFS general substrate transporter like domains"/>
    <property type="match status" value="1"/>
</dbReference>
<evidence type="ECO:0000313" key="9">
    <source>
        <dbReference type="Proteomes" id="UP000054359"/>
    </source>
</evidence>
<dbReference type="GO" id="GO:0016020">
    <property type="term" value="C:membrane"/>
    <property type="evidence" value="ECO:0007669"/>
    <property type="project" value="UniProtKB-SubCell"/>
</dbReference>
<dbReference type="Proteomes" id="UP000054359">
    <property type="component" value="Unassembled WGS sequence"/>
</dbReference>
<feature type="transmembrane region" description="Helical" evidence="6">
    <location>
        <begin position="467"/>
        <end position="485"/>
    </location>
</feature>
<comment type="subcellular location">
    <subcellularLocation>
        <location evidence="1">Membrane</location>
        <topology evidence="1">Multi-pass membrane protein</topology>
    </subcellularLocation>
</comment>
<feature type="transmembrane region" description="Helical" evidence="6">
    <location>
        <begin position="146"/>
        <end position="167"/>
    </location>
</feature>
<feature type="transmembrane region" description="Helical" evidence="6">
    <location>
        <begin position="236"/>
        <end position="256"/>
    </location>
</feature>
<keyword evidence="2 6" id="KW-0812">Transmembrane</keyword>
<evidence type="ECO:0000256" key="4">
    <source>
        <dbReference type="ARBA" id="ARBA00023136"/>
    </source>
</evidence>
<feature type="transmembrane region" description="Helical" evidence="6">
    <location>
        <begin position="31"/>
        <end position="53"/>
    </location>
</feature>
<reference evidence="8 9" key="1">
    <citation type="submission" date="2013-11" db="EMBL/GenBank/DDBJ databases">
        <title>Genome sequencing of Stegodyphus mimosarum.</title>
        <authorList>
            <person name="Bechsgaard J."/>
        </authorList>
    </citation>
    <scope>NUCLEOTIDE SEQUENCE [LARGE SCALE GENOMIC DNA]</scope>
</reference>
<feature type="compositionally biased region" description="Basic and acidic residues" evidence="5">
    <location>
        <begin position="530"/>
        <end position="551"/>
    </location>
</feature>
<dbReference type="STRING" id="407821.A0A087TRE5"/>
<feature type="transmembrane region" description="Helical" evidence="6">
    <location>
        <begin position="432"/>
        <end position="455"/>
    </location>
</feature>
<feature type="domain" description="Major facilitator superfamily (MFS) profile" evidence="7">
    <location>
        <begin position="97"/>
        <end position="520"/>
    </location>
</feature>
<dbReference type="InterPro" id="IPR036259">
    <property type="entry name" value="MFS_trans_sf"/>
</dbReference>
<feature type="transmembrane region" description="Helical" evidence="6">
    <location>
        <begin position="350"/>
        <end position="367"/>
    </location>
</feature>
<dbReference type="GO" id="GO:0022857">
    <property type="term" value="F:transmembrane transporter activity"/>
    <property type="evidence" value="ECO:0007669"/>
    <property type="project" value="InterPro"/>
</dbReference>
<feature type="transmembrane region" description="Helical" evidence="6">
    <location>
        <begin position="179"/>
        <end position="204"/>
    </location>
</feature>
<evidence type="ECO:0000259" key="7">
    <source>
        <dbReference type="PROSITE" id="PS50850"/>
    </source>
</evidence>
<feature type="transmembrane region" description="Helical" evidence="6">
    <location>
        <begin position="379"/>
        <end position="400"/>
    </location>
</feature>
<dbReference type="EMBL" id="KK116397">
    <property type="protein sequence ID" value="KFM67684.1"/>
    <property type="molecule type" value="Genomic_DNA"/>
</dbReference>
<gene>
    <name evidence="8" type="ORF">X975_17079</name>
</gene>
<organism evidence="8 9">
    <name type="scientific">Stegodyphus mimosarum</name>
    <name type="common">African social velvet spider</name>
    <dbReference type="NCBI Taxonomy" id="407821"/>
    <lineage>
        <taxon>Eukaryota</taxon>
        <taxon>Metazoa</taxon>
        <taxon>Ecdysozoa</taxon>
        <taxon>Arthropoda</taxon>
        <taxon>Chelicerata</taxon>
        <taxon>Arachnida</taxon>
        <taxon>Araneae</taxon>
        <taxon>Araneomorphae</taxon>
        <taxon>Entelegynae</taxon>
        <taxon>Eresoidea</taxon>
        <taxon>Eresidae</taxon>
        <taxon>Stegodyphus</taxon>
    </lineage>
</organism>
<evidence type="ECO:0000256" key="5">
    <source>
        <dbReference type="SAM" id="MobiDB-lite"/>
    </source>
</evidence>
<protein>
    <submittedName>
        <fullName evidence="8">Organic cation transporter protein</fullName>
    </submittedName>
</protein>
<accession>A0A087TRE5</accession>
<dbReference type="OrthoDB" id="8049622at2759"/>
<feature type="transmembrane region" description="Helical" evidence="6">
    <location>
        <begin position="407"/>
        <end position="426"/>
    </location>
</feature>
<keyword evidence="3 6" id="KW-1133">Transmembrane helix</keyword>